<organism evidence="1 2">
    <name type="scientific">Campylobacter showae RM3277</name>
    <dbReference type="NCBI Taxonomy" id="553219"/>
    <lineage>
        <taxon>Bacteria</taxon>
        <taxon>Pseudomonadati</taxon>
        <taxon>Campylobacterota</taxon>
        <taxon>Epsilonproteobacteria</taxon>
        <taxon>Campylobacterales</taxon>
        <taxon>Campylobacteraceae</taxon>
        <taxon>Campylobacter</taxon>
    </lineage>
</organism>
<dbReference type="AlphaFoldDB" id="C6RIY1"/>
<proteinExistence type="predicted"/>
<gene>
    <name evidence="1" type="ORF">CAMSH0001_0077</name>
</gene>
<evidence type="ECO:0000313" key="2">
    <source>
        <dbReference type="Proteomes" id="UP000003107"/>
    </source>
</evidence>
<dbReference type="Proteomes" id="UP000003107">
    <property type="component" value="Unassembled WGS sequence"/>
</dbReference>
<reference evidence="1 2" key="1">
    <citation type="submission" date="2009-07" db="EMBL/GenBank/DDBJ databases">
        <authorList>
            <person name="Madupu R."/>
            <person name="Sebastian Y."/>
            <person name="Durkin A.S."/>
            <person name="Torralba M."/>
            <person name="Methe B."/>
            <person name="Sutton G.G."/>
            <person name="Strausberg R.L."/>
            <person name="Nelson K.E."/>
        </authorList>
    </citation>
    <scope>NUCLEOTIDE SEQUENCE [LARGE SCALE GENOMIC DNA]</scope>
    <source>
        <strain evidence="1 2">RM3277</strain>
    </source>
</reference>
<evidence type="ECO:0000313" key="1">
    <source>
        <dbReference type="EMBL" id="EET78562.1"/>
    </source>
</evidence>
<sequence length="48" mass="5687">MRLCAVRQKPKLAKRRKFKARIKTKPKRFSLLKLAKFAANPLLPRLVR</sequence>
<keyword evidence="2" id="KW-1185">Reference proteome</keyword>
<accession>C6RIY1</accession>
<protein>
    <submittedName>
        <fullName evidence="1">Uncharacterized protein</fullName>
    </submittedName>
</protein>
<comment type="caution">
    <text evidence="1">The sequence shown here is derived from an EMBL/GenBank/DDBJ whole genome shotgun (WGS) entry which is preliminary data.</text>
</comment>
<dbReference type="EMBL" id="ACVQ01000033">
    <property type="protein sequence ID" value="EET78562.1"/>
    <property type="molecule type" value="Genomic_DNA"/>
</dbReference>
<name>C6RIY1_9BACT</name>